<dbReference type="InterPro" id="IPR006115">
    <property type="entry name" value="6PGDH_NADP-bd"/>
</dbReference>
<sequence>MSTRIAFIGLGVMGYPMAGHLQRAGYQVTVYNRTTAKAEQWVAEYGGERADTPRDAARGASFVMSCVGNDDDLRHVVLGDTGILAGAGPASVLVDHTTASAEVARELAAKAQEKGCHFIDAPVSGGQQGAEQGALTIMCGGDADAFERARPVQAHYARAVTLMGPSGAGQLTKMVNQICVGAVVQGLAEGMAFAENAGLDVQRVIDVISQGAASSWQMVNRHRTMIAGEYEHGFAVDWMRKDLDICLREGARNGSELPLTAMVNDFYRDVQALGGGRWDTSSLLRRLQQRREDTSTADHPGG</sequence>
<feature type="domain" description="3-hydroxyisobutyrate dehydrogenase-like NAD-binding" evidence="6">
    <location>
        <begin position="167"/>
        <end position="286"/>
    </location>
</feature>
<proteinExistence type="inferred from homology"/>
<dbReference type="GO" id="GO:0051287">
    <property type="term" value="F:NAD binding"/>
    <property type="evidence" value="ECO:0007669"/>
    <property type="project" value="InterPro"/>
</dbReference>
<dbReference type="InterPro" id="IPR008927">
    <property type="entry name" value="6-PGluconate_DH-like_C_sf"/>
</dbReference>
<dbReference type="OrthoDB" id="9786703at2"/>
<keyword evidence="8" id="KW-1185">Reference proteome</keyword>
<dbReference type="PROSITE" id="PS00895">
    <property type="entry name" value="3_HYDROXYISOBUT_DH"/>
    <property type="match status" value="1"/>
</dbReference>
<evidence type="ECO:0000259" key="5">
    <source>
        <dbReference type="Pfam" id="PF03446"/>
    </source>
</evidence>
<dbReference type="PIRSF" id="PIRSF000103">
    <property type="entry name" value="HIBADH"/>
    <property type="match status" value="1"/>
</dbReference>
<dbReference type="PANTHER" id="PTHR43060">
    <property type="entry name" value="3-HYDROXYISOBUTYRATE DEHYDROGENASE-LIKE 1, MITOCHONDRIAL-RELATED"/>
    <property type="match status" value="1"/>
</dbReference>
<evidence type="ECO:0000313" key="7">
    <source>
        <dbReference type="EMBL" id="AJD48009.1"/>
    </source>
</evidence>
<dbReference type="InterPro" id="IPR013328">
    <property type="entry name" value="6PGD_dom2"/>
</dbReference>
<evidence type="ECO:0000256" key="1">
    <source>
        <dbReference type="ARBA" id="ARBA00009080"/>
    </source>
</evidence>
<evidence type="ECO:0000259" key="6">
    <source>
        <dbReference type="Pfam" id="PF14833"/>
    </source>
</evidence>
<accession>A0A0B4XIG5</accession>
<organism evidence="7 8">
    <name type="scientific">Isoalcanivorax pacificus W11-5</name>
    <dbReference type="NCBI Taxonomy" id="391936"/>
    <lineage>
        <taxon>Bacteria</taxon>
        <taxon>Pseudomonadati</taxon>
        <taxon>Pseudomonadota</taxon>
        <taxon>Gammaproteobacteria</taxon>
        <taxon>Oceanospirillales</taxon>
        <taxon>Alcanivoracaceae</taxon>
        <taxon>Isoalcanivorax</taxon>
    </lineage>
</organism>
<dbReference type="InterPro" id="IPR015815">
    <property type="entry name" value="HIBADH-related"/>
</dbReference>
<dbReference type="SUPFAM" id="SSF48179">
    <property type="entry name" value="6-phosphogluconate dehydrogenase C-terminal domain-like"/>
    <property type="match status" value="1"/>
</dbReference>
<feature type="active site" evidence="4">
    <location>
        <position position="173"/>
    </location>
</feature>
<feature type="domain" description="6-phosphogluconate dehydrogenase NADP-binding" evidence="5">
    <location>
        <begin position="4"/>
        <end position="164"/>
    </location>
</feature>
<dbReference type="Pfam" id="PF03446">
    <property type="entry name" value="NAD_binding_2"/>
    <property type="match status" value="1"/>
</dbReference>
<dbReference type="InterPro" id="IPR029154">
    <property type="entry name" value="HIBADH-like_NADP-bd"/>
</dbReference>
<name>A0A0B4XIG5_9GAMM</name>
<protein>
    <submittedName>
        <fullName evidence="7">6-phosphogluconate dehydrogenase</fullName>
    </submittedName>
</protein>
<dbReference type="KEGG" id="apac:S7S_07965"/>
<dbReference type="STRING" id="391936.S7S_07965"/>
<dbReference type="PANTHER" id="PTHR43060:SF15">
    <property type="entry name" value="3-HYDROXYISOBUTYRATE DEHYDROGENASE-LIKE 1, MITOCHONDRIAL-RELATED"/>
    <property type="match status" value="1"/>
</dbReference>
<dbReference type="GO" id="GO:0016491">
    <property type="term" value="F:oxidoreductase activity"/>
    <property type="evidence" value="ECO:0007669"/>
    <property type="project" value="UniProtKB-KW"/>
</dbReference>
<dbReference type="AlphaFoldDB" id="A0A0B4XIG5"/>
<gene>
    <name evidence="7" type="ORF">S7S_07965</name>
</gene>
<evidence type="ECO:0000256" key="3">
    <source>
        <dbReference type="ARBA" id="ARBA00023027"/>
    </source>
</evidence>
<dbReference type="InterPro" id="IPR002204">
    <property type="entry name" value="3-OH-isobutyrate_DH-rel_CS"/>
</dbReference>
<dbReference type="RefSeq" id="WP_008735827.1">
    <property type="nucleotide sequence ID" value="NZ_CP004387.1"/>
</dbReference>
<dbReference type="EMBL" id="CP004387">
    <property type="protein sequence ID" value="AJD48009.1"/>
    <property type="molecule type" value="Genomic_DNA"/>
</dbReference>
<dbReference type="Gene3D" id="3.40.50.720">
    <property type="entry name" value="NAD(P)-binding Rossmann-like Domain"/>
    <property type="match status" value="1"/>
</dbReference>
<dbReference type="HOGENOM" id="CLU_035117_1_0_6"/>
<dbReference type="Pfam" id="PF14833">
    <property type="entry name" value="NAD_binding_11"/>
    <property type="match status" value="1"/>
</dbReference>
<dbReference type="SUPFAM" id="SSF51735">
    <property type="entry name" value="NAD(P)-binding Rossmann-fold domains"/>
    <property type="match status" value="1"/>
</dbReference>
<comment type="similarity">
    <text evidence="1">Belongs to the HIBADH-related family.</text>
</comment>
<evidence type="ECO:0000256" key="4">
    <source>
        <dbReference type="PIRSR" id="PIRSR000103-1"/>
    </source>
</evidence>
<dbReference type="GO" id="GO:0016054">
    <property type="term" value="P:organic acid catabolic process"/>
    <property type="evidence" value="ECO:0007669"/>
    <property type="project" value="UniProtKB-ARBA"/>
</dbReference>
<reference evidence="7 8" key="1">
    <citation type="journal article" date="2012" name="J. Bacteriol.">
        <title>Genome sequence of an alkane-degrading bacterium, Alcanivorax pacificus type strain W11-5, isolated from deep sea sediment.</title>
        <authorList>
            <person name="Lai Q."/>
            <person name="Shao Z."/>
        </authorList>
    </citation>
    <scope>NUCLEOTIDE SEQUENCE [LARGE SCALE GENOMIC DNA]</scope>
    <source>
        <strain evidence="7 8">W11-5</strain>
    </source>
</reference>
<dbReference type="InterPro" id="IPR036291">
    <property type="entry name" value="NAD(P)-bd_dom_sf"/>
</dbReference>
<dbReference type="Proteomes" id="UP000006764">
    <property type="component" value="Chromosome"/>
</dbReference>
<keyword evidence="3" id="KW-0520">NAD</keyword>
<evidence type="ECO:0000313" key="8">
    <source>
        <dbReference type="Proteomes" id="UP000006764"/>
    </source>
</evidence>
<dbReference type="Gene3D" id="1.10.1040.10">
    <property type="entry name" value="N-(1-d-carboxylethyl)-l-norvaline Dehydrogenase, domain 2"/>
    <property type="match status" value="1"/>
</dbReference>
<evidence type="ECO:0000256" key="2">
    <source>
        <dbReference type="ARBA" id="ARBA00023002"/>
    </source>
</evidence>
<dbReference type="GO" id="GO:0050661">
    <property type="term" value="F:NADP binding"/>
    <property type="evidence" value="ECO:0007669"/>
    <property type="project" value="InterPro"/>
</dbReference>
<keyword evidence="2" id="KW-0560">Oxidoreductase</keyword>